<dbReference type="InterPro" id="IPR058207">
    <property type="entry name" value="PID_CTERM"/>
</dbReference>
<dbReference type="NCBIfam" id="NF046080">
    <property type="entry name" value="PID_CTERM"/>
    <property type="match status" value="1"/>
</dbReference>
<comment type="caution">
    <text evidence="2">The sequence shown here is derived from an EMBL/GenBank/DDBJ whole genome shotgun (WGS) entry which is preliminary data.</text>
</comment>
<sequence length="56" mass="5554">MPLILLGSLQPAQAQGPGTGGPRPGATNAPIDGGVSLLLAAGAAYGLQRLRKARPH</sequence>
<organism evidence="2 3">
    <name type="scientific">Hymenobacter nitidus</name>
    <dbReference type="NCBI Taxonomy" id="2880929"/>
    <lineage>
        <taxon>Bacteria</taxon>
        <taxon>Pseudomonadati</taxon>
        <taxon>Bacteroidota</taxon>
        <taxon>Cytophagia</taxon>
        <taxon>Cytophagales</taxon>
        <taxon>Hymenobacteraceae</taxon>
        <taxon>Hymenobacter</taxon>
    </lineage>
</organism>
<evidence type="ECO:0000256" key="1">
    <source>
        <dbReference type="SAM" id="MobiDB-lite"/>
    </source>
</evidence>
<evidence type="ECO:0000313" key="2">
    <source>
        <dbReference type="EMBL" id="MCB2377236.1"/>
    </source>
</evidence>
<dbReference type="RefSeq" id="WP_226183868.1">
    <property type="nucleotide sequence ID" value="NZ_JAJADQ010000003.1"/>
</dbReference>
<keyword evidence="3" id="KW-1185">Reference proteome</keyword>
<evidence type="ECO:0000313" key="3">
    <source>
        <dbReference type="Proteomes" id="UP001165297"/>
    </source>
</evidence>
<name>A0ABS8AAC1_9BACT</name>
<protein>
    <recommendedName>
        <fullName evidence="4">VPDSG-CTERM sorting domain-containing protein</fullName>
    </recommendedName>
</protein>
<feature type="region of interest" description="Disordered" evidence="1">
    <location>
        <begin position="1"/>
        <end position="29"/>
    </location>
</feature>
<accession>A0ABS8AAC1</accession>
<reference evidence="2" key="1">
    <citation type="submission" date="2021-10" db="EMBL/GenBank/DDBJ databases">
        <authorList>
            <person name="Dean J.D."/>
            <person name="Kim M.K."/>
            <person name="Newey C.N."/>
            <person name="Stoker T.S."/>
            <person name="Thompson D.W."/>
            <person name="Grose J.H."/>
        </authorList>
    </citation>
    <scope>NUCLEOTIDE SEQUENCE</scope>
    <source>
        <strain evidence="2">BT635</strain>
    </source>
</reference>
<dbReference type="EMBL" id="JAJADQ010000003">
    <property type="protein sequence ID" value="MCB2377236.1"/>
    <property type="molecule type" value="Genomic_DNA"/>
</dbReference>
<evidence type="ECO:0008006" key="4">
    <source>
        <dbReference type="Google" id="ProtNLM"/>
    </source>
</evidence>
<dbReference type="Proteomes" id="UP001165297">
    <property type="component" value="Unassembled WGS sequence"/>
</dbReference>
<proteinExistence type="predicted"/>
<gene>
    <name evidence="2" type="ORF">LGH70_06560</name>
</gene>